<reference evidence="4" key="1">
    <citation type="submission" date="2023-03" db="EMBL/GenBank/DDBJ databases">
        <authorList>
            <person name="Steffen K."/>
            <person name="Cardenas P."/>
        </authorList>
    </citation>
    <scope>NUCLEOTIDE SEQUENCE</scope>
</reference>
<evidence type="ECO:0000256" key="3">
    <source>
        <dbReference type="ARBA" id="ARBA00023239"/>
    </source>
</evidence>
<dbReference type="Pfam" id="PF01220">
    <property type="entry name" value="DHquinase_II"/>
    <property type="match status" value="1"/>
</dbReference>
<keyword evidence="3" id="KW-0456">Lyase</keyword>
<dbReference type="HAMAP" id="MF_00169">
    <property type="entry name" value="AroQ"/>
    <property type="match status" value="1"/>
</dbReference>
<dbReference type="SUPFAM" id="SSF52304">
    <property type="entry name" value="Type II 3-dehydroquinate dehydratase"/>
    <property type="match status" value="1"/>
</dbReference>
<sequence>MKIVILNGPNLNMLGRREQSYYGVKTLDDIEELVAEKARELEVETEFYQSNHEGALVDYLQSLTPDVEGIVVNAGAITHYGISLRDALIDSRLPIVEVHLSNIHAREEFRRHSVICRHRAGTDCRSRLAGLSLRP</sequence>
<dbReference type="PANTHER" id="PTHR21272">
    <property type="entry name" value="CATABOLIC 3-DEHYDROQUINASE"/>
    <property type="match status" value="1"/>
</dbReference>
<accession>A0AA35RKG8</accession>
<dbReference type="GO" id="GO:0019631">
    <property type="term" value="P:quinate catabolic process"/>
    <property type="evidence" value="ECO:0007669"/>
    <property type="project" value="TreeGrafter"/>
</dbReference>
<keyword evidence="5" id="KW-1185">Reference proteome</keyword>
<evidence type="ECO:0000313" key="5">
    <source>
        <dbReference type="Proteomes" id="UP001174909"/>
    </source>
</evidence>
<dbReference type="EC" id="4.2.1.10" evidence="1"/>
<keyword evidence="2" id="KW-0672">Quinate metabolism</keyword>
<evidence type="ECO:0000313" key="4">
    <source>
        <dbReference type="EMBL" id="CAI8012241.1"/>
    </source>
</evidence>
<name>A0AA35RKG8_GEOBA</name>
<dbReference type="InterPro" id="IPR018509">
    <property type="entry name" value="DHquinase_II_CS"/>
</dbReference>
<protein>
    <recommendedName>
        <fullName evidence="1">3-dehydroquinate dehydratase</fullName>
        <ecNumber evidence="1">4.2.1.10</ecNumber>
    </recommendedName>
</protein>
<dbReference type="CDD" id="cd00466">
    <property type="entry name" value="DHQase_II"/>
    <property type="match status" value="1"/>
</dbReference>
<organism evidence="4 5">
    <name type="scientific">Geodia barretti</name>
    <name type="common">Barrett's horny sponge</name>
    <dbReference type="NCBI Taxonomy" id="519541"/>
    <lineage>
        <taxon>Eukaryota</taxon>
        <taxon>Metazoa</taxon>
        <taxon>Porifera</taxon>
        <taxon>Demospongiae</taxon>
        <taxon>Heteroscleromorpha</taxon>
        <taxon>Tetractinellida</taxon>
        <taxon>Astrophorina</taxon>
        <taxon>Geodiidae</taxon>
        <taxon>Geodia</taxon>
    </lineage>
</organism>
<dbReference type="EMBL" id="CASHTH010001174">
    <property type="protein sequence ID" value="CAI8012241.1"/>
    <property type="molecule type" value="Genomic_DNA"/>
</dbReference>
<dbReference type="NCBIfam" id="NF003805">
    <property type="entry name" value="PRK05395.1-2"/>
    <property type="match status" value="1"/>
</dbReference>
<evidence type="ECO:0000256" key="2">
    <source>
        <dbReference type="ARBA" id="ARBA00022911"/>
    </source>
</evidence>
<dbReference type="AlphaFoldDB" id="A0AA35RKG8"/>
<gene>
    <name evidence="4" type="ORF">GBAR_LOCUS7856</name>
</gene>
<dbReference type="PIRSF" id="PIRSF001399">
    <property type="entry name" value="DHquinase_II"/>
    <property type="match status" value="1"/>
</dbReference>
<dbReference type="InterPro" id="IPR036441">
    <property type="entry name" value="DHquinase_II_sf"/>
</dbReference>
<dbReference type="NCBIfam" id="NF003807">
    <property type="entry name" value="PRK05395.1-4"/>
    <property type="match status" value="1"/>
</dbReference>
<dbReference type="Gene3D" id="3.40.50.9100">
    <property type="entry name" value="Dehydroquinase, class II"/>
    <property type="match status" value="1"/>
</dbReference>
<dbReference type="PANTHER" id="PTHR21272:SF3">
    <property type="entry name" value="CATABOLIC 3-DEHYDROQUINASE"/>
    <property type="match status" value="1"/>
</dbReference>
<proteinExistence type="inferred from homology"/>
<dbReference type="InterPro" id="IPR001874">
    <property type="entry name" value="DHquinase_II"/>
</dbReference>
<comment type="caution">
    <text evidence="4">The sequence shown here is derived from an EMBL/GenBank/DDBJ whole genome shotgun (WGS) entry which is preliminary data.</text>
</comment>
<dbReference type="GO" id="GO:0003855">
    <property type="term" value="F:3-dehydroquinate dehydratase activity"/>
    <property type="evidence" value="ECO:0007669"/>
    <property type="project" value="UniProtKB-EC"/>
</dbReference>
<dbReference type="Proteomes" id="UP001174909">
    <property type="component" value="Unassembled WGS sequence"/>
</dbReference>
<evidence type="ECO:0000256" key="1">
    <source>
        <dbReference type="ARBA" id="ARBA00012060"/>
    </source>
</evidence>
<dbReference type="PROSITE" id="PS01029">
    <property type="entry name" value="DEHYDROQUINASE_II"/>
    <property type="match status" value="1"/>
</dbReference>